<gene>
    <name evidence="1" type="ORF">AVEN_82314_1</name>
</gene>
<comment type="caution">
    <text evidence="1">The sequence shown here is derived from an EMBL/GenBank/DDBJ whole genome shotgun (WGS) entry which is preliminary data.</text>
</comment>
<organism evidence="1 2">
    <name type="scientific">Araneus ventricosus</name>
    <name type="common">Orbweaver spider</name>
    <name type="synonym">Epeira ventricosa</name>
    <dbReference type="NCBI Taxonomy" id="182803"/>
    <lineage>
        <taxon>Eukaryota</taxon>
        <taxon>Metazoa</taxon>
        <taxon>Ecdysozoa</taxon>
        <taxon>Arthropoda</taxon>
        <taxon>Chelicerata</taxon>
        <taxon>Arachnida</taxon>
        <taxon>Araneae</taxon>
        <taxon>Araneomorphae</taxon>
        <taxon>Entelegynae</taxon>
        <taxon>Araneoidea</taxon>
        <taxon>Araneidae</taxon>
        <taxon>Araneus</taxon>
    </lineage>
</organism>
<evidence type="ECO:0000313" key="2">
    <source>
        <dbReference type="Proteomes" id="UP000499080"/>
    </source>
</evidence>
<dbReference type="Proteomes" id="UP000499080">
    <property type="component" value="Unassembled WGS sequence"/>
</dbReference>
<reference evidence="1 2" key="1">
    <citation type="journal article" date="2019" name="Sci. Rep.">
        <title>Orb-weaving spider Araneus ventricosus genome elucidates the spidroin gene catalogue.</title>
        <authorList>
            <person name="Kono N."/>
            <person name="Nakamura H."/>
            <person name="Ohtoshi R."/>
            <person name="Moran D.A.P."/>
            <person name="Shinohara A."/>
            <person name="Yoshida Y."/>
            <person name="Fujiwara M."/>
            <person name="Mori M."/>
            <person name="Tomita M."/>
            <person name="Arakawa K."/>
        </authorList>
    </citation>
    <scope>NUCLEOTIDE SEQUENCE [LARGE SCALE GENOMIC DNA]</scope>
</reference>
<proteinExistence type="predicted"/>
<keyword evidence="2" id="KW-1185">Reference proteome</keyword>
<name>A0A4Y2N8K5_ARAVE</name>
<evidence type="ECO:0000313" key="1">
    <source>
        <dbReference type="EMBL" id="GBN35695.1"/>
    </source>
</evidence>
<accession>A0A4Y2N8K5</accession>
<dbReference type="EMBL" id="BGPR01008734">
    <property type="protein sequence ID" value="GBN35695.1"/>
    <property type="molecule type" value="Genomic_DNA"/>
</dbReference>
<sequence>MTVEAAKILSLEKFQKKRSTIRGLLTKTLKKVNEQLELSQYDEAALNELLEQLCEKSEQIFELDSQIENCIDDLDQLETEVISNQEIREKIVAAKSKINLCLKPKVVPETNGARVTVPMMVSNVTNENSVRLPKLISEPFDGRYENCQEFWGQFMEM</sequence>
<protein>
    <submittedName>
        <fullName evidence="1">Uncharacterized protein</fullName>
    </submittedName>
</protein>
<dbReference type="AlphaFoldDB" id="A0A4Y2N8K5"/>
<dbReference type="OrthoDB" id="6430657at2759"/>